<evidence type="ECO:0000313" key="10">
    <source>
        <dbReference type="EMBL" id="MFC0582995.1"/>
    </source>
</evidence>
<evidence type="ECO:0000256" key="9">
    <source>
        <dbReference type="SAM" id="Phobius"/>
    </source>
</evidence>
<dbReference type="RefSeq" id="WP_377460601.1">
    <property type="nucleotide sequence ID" value="NZ_JBHLUB010000032.1"/>
</dbReference>
<dbReference type="Proteomes" id="UP001589862">
    <property type="component" value="Unassembled WGS sequence"/>
</dbReference>
<feature type="transmembrane region" description="Helical" evidence="9">
    <location>
        <begin position="395"/>
        <end position="414"/>
    </location>
</feature>
<sequence>MNTPPPKKKTPNPLGAARRALDRITPARRYPDGVHPALVPGISVDEQRYRYGTDKIVFWITGLALIAFVVWGVTSPFSVSVVSSQLFGWVITNAGWLFNLVAAVCLVYLLAIAFSKYGNIRLGRDDEKPEFSRFSWVAMLFAAGIGIGMFFFGPSEPLGYFLDPPPETFAQGTPESLHQAIAQTTYHWGLHAWAMYTLVGGAIAYSTYRRGRVPLLSAIFTTILGKSPSKNWVSKIIDIAAIFATVFGTAASLGLAAMSIGEGVKIVAGWDEVSNAVLIGILAILTAAFIVSAVSGVARGIRYLSNINMTLTFGFMIFIFALGPTLFLLNLVPSGLMFYFDQMFAMMSKSVSWGPEAEEFQSLWTVFYWAWWISWTPFVGTFISRISRGRTIREFILVVLFVPTLVLHTAYTIMGGTTIYFSREGREGFDGSLTQAELLFNLIDQFPLAPIITIVVMICLAIFFVTSADSASVIMGTLSQRGDTNPKKGGVIFWGLAMMGIAVVMLLTGGETALTGLQNLVIITALPFALVLLFTMYAFYRELRTDPYSLRQRYARRAVATAVRRGLADYGDEFEISVERAREGYSAAGDIDSTAEELTGWYVRHDEDGEPVAYDYETNSYADGWVNPDPTPQEVPQSDETAAADSAEQPATDEPSASSNPDDGTTGSRS</sequence>
<evidence type="ECO:0000256" key="1">
    <source>
        <dbReference type="ARBA" id="ARBA00004651"/>
    </source>
</evidence>
<dbReference type="NCBIfam" id="TIGR00842">
    <property type="entry name" value="bcct"/>
    <property type="match status" value="1"/>
</dbReference>
<dbReference type="InterPro" id="IPR000060">
    <property type="entry name" value="BCCT_transptr"/>
</dbReference>
<reference evidence="10 11" key="1">
    <citation type="submission" date="2024-09" db="EMBL/GenBank/DDBJ databases">
        <authorList>
            <person name="Sun Q."/>
            <person name="Mori K."/>
        </authorList>
    </citation>
    <scope>NUCLEOTIDE SEQUENCE [LARGE SCALE GENOMIC DNA]</scope>
    <source>
        <strain evidence="10 11">NCAIM B.02604</strain>
    </source>
</reference>
<comment type="caution">
    <text evidence="10">The sequence shown here is derived from an EMBL/GenBank/DDBJ whole genome shotgun (WGS) entry which is preliminary data.</text>
</comment>
<dbReference type="PANTHER" id="PTHR30047">
    <property type="entry name" value="HIGH-AFFINITY CHOLINE TRANSPORT PROTEIN-RELATED"/>
    <property type="match status" value="1"/>
</dbReference>
<accession>A0ABV6PCY8</accession>
<keyword evidence="5 9" id="KW-0812">Transmembrane</keyword>
<keyword evidence="11" id="KW-1185">Reference proteome</keyword>
<feature type="transmembrane region" description="Helical" evidence="9">
    <location>
        <begin position="190"/>
        <end position="208"/>
    </location>
</feature>
<organism evidence="10 11">
    <name type="scientific">Micrococcoides hystricis</name>
    <dbReference type="NCBI Taxonomy" id="1572761"/>
    <lineage>
        <taxon>Bacteria</taxon>
        <taxon>Bacillati</taxon>
        <taxon>Actinomycetota</taxon>
        <taxon>Actinomycetes</taxon>
        <taxon>Micrococcales</taxon>
        <taxon>Micrococcaceae</taxon>
        <taxon>Micrococcoides</taxon>
    </lineage>
</organism>
<keyword evidence="7 9" id="KW-0472">Membrane</keyword>
<keyword evidence="3" id="KW-0813">Transport</keyword>
<gene>
    <name evidence="10" type="ORF">ACFFFR_11515</name>
</gene>
<feature type="transmembrane region" description="Helical" evidence="9">
    <location>
        <begin position="489"/>
        <end position="508"/>
    </location>
</feature>
<feature type="transmembrane region" description="Helical" evidence="9">
    <location>
        <begin position="360"/>
        <end position="383"/>
    </location>
</feature>
<evidence type="ECO:0000256" key="2">
    <source>
        <dbReference type="ARBA" id="ARBA00005658"/>
    </source>
</evidence>
<comment type="subcellular location">
    <subcellularLocation>
        <location evidence="1">Cell membrane</location>
        <topology evidence="1">Multi-pass membrane protein</topology>
    </subcellularLocation>
</comment>
<dbReference type="Pfam" id="PF02028">
    <property type="entry name" value="BCCT"/>
    <property type="match status" value="1"/>
</dbReference>
<name>A0ABV6PCY8_9MICC</name>
<feature type="transmembrane region" description="Helical" evidence="9">
    <location>
        <begin position="448"/>
        <end position="468"/>
    </location>
</feature>
<feature type="transmembrane region" description="Helical" evidence="9">
    <location>
        <begin position="94"/>
        <end position="114"/>
    </location>
</feature>
<feature type="compositionally biased region" description="Polar residues" evidence="8">
    <location>
        <begin position="655"/>
        <end position="670"/>
    </location>
</feature>
<feature type="transmembrane region" description="Helical" evidence="9">
    <location>
        <begin position="313"/>
        <end position="340"/>
    </location>
</feature>
<feature type="transmembrane region" description="Helical" evidence="9">
    <location>
        <begin position="56"/>
        <end position="74"/>
    </location>
</feature>
<evidence type="ECO:0000256" key="7">
    <source>
        <dbReference type="ARBA" id="ARBA00023136"/>
    </source>
</evidence>
<protein>
    <submittedName>
        <fullName evidence="10">BCCT family transporter</fullName>
    </submittedName>
</protein>
<dbReference type="PANTHER" id="PTHR30047:SF7">
    <property type="entry name" value="HIGH-AFFINITY CHOLINE TRANSPORT PROTEIN"/>
    <property type="match status" value="1"/>
</dbReference>
<feature type="region of interest" description="Disordered" evidence="8">
    <location>
        <begin position="620"/>
        <end position="670"/>
    </location>
</feature>
<evidence type="ECO:0000313" key="11">
    <source>
        <dbReference type="Proteomes" id="UP001589862"/>
    </source>
</evidence>
<feature type="transmembrane region" description="Helical" evidence="9">
    <location>
        <begin position="520"/>
        <end position="540"/>
    </location>
</feature>
<proteinExistence type="inferred from homology"/>
<evidence type="ECO:0000256" key="6">
    <source>
        <dbReference type="ARBA" id="ARBA00022989"/>
    </source>
</evidence>
<evidence type="ECO:0000256" key="3">
    <source>
        <dbReference type="ARBA" id="ARBA00022448"/>
    </source>
</evidence>
<comment type="similarity">
    <text evidence="2">Belongs to the BCCT transporter (TC 2.A.15) family.</text>
</comment>
<keyword evidence="4" id="KW-1003">Cell membrane</keyword>
<feature type="transmembrane region" description="Helical" evidence="9">
    <location>
        <begin position="236"/>
        <end position="257"/>
    </location>
</feature>
<evidence type="ECO:0000256" key="4">
    <source>
        <dbReference type="ARBA" id="ARBA00022475"/>
    </source>
</evidence>
<feature type="transmembrane region" description="Helical" evidence="9">
    <location>
        <begin position="277"/>
        <end position="301"/>
    </location>
</feature>
<dbReference type="EMBL" id="JBHLUB010000032">
    <property type="protein sequence ID" value="MFC0582995.1"/>
    <property type="molecule type" value="Genomic_DNA"/>
</dbReference>
<evidence type="ECO:0000256" key="8">
    <source>
        <dbReference type="SAM" id="MobiDB-lite"/>
    </source>
</evidence>
<keyword evidence="6 9" id="KW-1133">Transmembrane helix</keyword>
<evidence type="ECO:0000256" key="5">
    <source>
        <dbReference type="ARBA" id="ARBA00022692"/>
    </source>
</evidence>
<feature type="transmembrane region" description="Helical" evidence="9">
    <location>
        <begin position="134"/>
        <end position="153"/>
    </location>
</feature>